<protein>
    <recommendedName>
        <fullName evidence="3">Glycosyl transferase CAP10 domain-containing protein</fullName>
    </recommendedName>
</protein>
<keyword evidence="2" id="KW-0808">Transferase</keyword>
<keyword evidence="5" id="KW-1185">Reference proteome</keyword>
<dbReference type="InterPro" id="IPR051091">
    <property type="entry name" value="O-Glucosyltr/Glycosyltrsf_90"/>
</dbReference>
<sequence length="476" mass="54168">MGSPGCLPYRSSSVGVARRRRWRPAPSRLVSKGRRGPAWLTLLAVCLLLWALVPPALQKWTSWASRGERLSQLLGDDWRLLDDSSTLRSPPARVPERWYTDQEVVATLQALAKRYLAPFAAQSGRRLLRNALETLRRQRYATMPSGARKATGCVLWRVRNGTATLHDPYNVTGAATAARKPFWQRRLRWTAQLLQAARLPQAGFALVQCVHDCVQTVRRRSAYAKMPFYAESDPRPIFTTIHCSSLSDDIPLPVFEAGAPGMRAGHGAGFDDWDVSCALYAAERARWQERQAQAVFRGGRRDALAARLRPVSPLNATDHTAVWQTALAYGRESLWRRARRHPRLLDMAWSAGHRDDPAALSPLQQQRRFRYAVYAEGNCGWADRLWRQLHGSQVVLQQQSPCGSFFEPLLQPFVHTVPCTMSFRDLPQRIRWLRRRDRDARQLASNANHFALAFLSRRGMLAYTEAVLQRYAQRIQ</sequence>
<dbReference type="SMART" id="SM00672">
    <property type="entry name" value="CAP10"/>
    <property type="match status" value="1"/>
</dbReference>
<dbReference type="EMBL" id="JANCYW010000001">
    <property type="protein sequence ID" value="KAK4534195.1"/>
    <property type="molecule type" value="Genomic_DNA"/>
</dbReference>
<reference evidence="4 5" key="1">
    <citation type="submission" date="2022-07" db="EMBL/GenBank/DDBJ databases">
        <title>Genome-wide signatures of adaptation to extreme environments.</title>
        <authorList>
            <person name="Cho C.H."/>
            <person name="Yoon H.S."/>
        </authorList>
    </citation>
    <scope>NUCLEOTIDE SEQUENCE [LARGE SCALE GENOMIC DNA]</scope>
    <source>
        <strain evidence="4 5">DBV 063 E5</strain>
    </source>
</reference>
<evidence type="ECO:0000256" key="1">
    <source>
        <dbReference type="ARBA" id="ARBA00010118"/>
    </source>
</evidence>
<dbReference type="PANTHER" id="PTHR12203:SF35">
    <property type="entry name" value="PROTEIN O-GLUCOSYLTRANSFERASE 1"/>
    <property type="match status" value="1"/>
</dbReference>
<accession>A0AAV9IQ24</accession>
<feature type="domain" description="Glycosyl transferase CAP10" evidence="3">
    <location>
        <begin position="200"/>
        <end position="476"/>
    </location>
</feature>
<organism evidence="4 5">
    <name type="scientific">Cyanidium caldarium</name>
    <name type="common">Red alga</name>
    <dbReference type="NCBI Taxonomy" id="2771"/>
    <lineage>
        <taxon>Eukaryota</taxon>
        <taxon>Rhodophyta</taxon>
        <taxon>Bangiophyceae</taxon>
        <taxon>Cyanidiales</taxon>
        <taxon>Cyanidiaceae</taxon>
        <taxon>Cyanidium</taxon>
    </lineage>
</organism>
<dbReference type="PANTHER" id="PTHR12203">
    <property type="entry name" value="KDEL LYS-ASP-GLU-LEU CONTAINING - RELATED"/>
    <property type="match status" value="1"/>
</dbReference>
<evidence type="ECO:0000256" key="2">
    <source>
        <dbReference type="ARBA" id="ARBA00022679"/>
    </source>
</evidence>
<dbReference type="Pfam" id="PF05686">
    <property type="entry name" value="Glyco_transf_90"/>
    <property type="match status" value="1"/>
</dbReference>
<name>A0AAV9IQ24_CYACA</name>
<comment type="similarity">
    <text evidence="1">Belongs to the glycosyltransferase 90 family.</text>
</comment>
<gene>
    <name evidence="4" type="ORF">CDCA_CDCA01G0220</name>
</gene>
<evidence type="ECO:0000313" key="4">
    <source>
        <dbReference type="EMBL" id="KAK4534195.1"/>
    </source>
</evidence>
<dbReference type="Proteomes" id="UP001301350">
    <property type="component" value="Unassembled WGS sequence"/>
</dbReference>
<dbReference type="GO" id="GO:0016740">
    <property type="term" value="F:transferase activity"/>
    <property type="evidence" value="ECO:0007669"/>
    <property type="project" value="UniProtKB-KW"/>
</dbReference>
<dbReference type="InterPro" id="IPR006598">
    <property type="entry name" value="CAP10"/>
</dbReference>
<proteinExistence type="inferred from homology"/>
<evidence type="ECO:0000259" key="3">
    <source>
        <dbReference type="SMART" id="SM00672"/>
    </source>
</evidence>
<comment type="caution">
    <text evidence="4">The sequence shown here is derived from an EMBL/GenBank/DDBJ whole genome shotgun (WGS) entry which is preliminary data.</text>
</comment>
<evidence type="ECO:0000313" key="5">
    <source>
        <dbReference type="Proteomes" id="UP001301350"/>
    </source>
</evidence>
<dbReference type="AlphaFoldDB" id="A0AAV9IQ24"/>